<dbReference type="EMBL" id="VKKG01000001">
    <property type="protein sequence ID" value="TRY19781.1"/>
    <property type="molecule type" value="Genomic_DNA"/>
</dbReference>
<reference evidence="5 6" key="1">
    <citation type="submission" date="2019-07" db="EMBL/GenBank/DDBJ databases">
        <authorList>
            <person name="Zhou L.-Y."/>
        </authorList>
    </citation>
    <scope>NUCLEOTIDE SEQUENCE [LARGE SCALE GENOMIC DNA]</scope>
    <source>
        <strain evidence="5 6">YIM 101269</strain>
    </source>
</reference>
<sequence>MSDAEARLKNRRAVGLILMSAVLPGSAQYVAGHRGVGRWIMRSWAVLVGLALLAGLGLLLFRGATVGVLLSPALAPTLKAVAWVLFGCWALLLLDAWRLADPPRLARNNRLLLTVSCLSLVVAAGFGTNLVASALTAVSNVSDVFRGGGDAQEKAGRYNVLLLGVDGADGREGLRPDSINVASVDAETGRTVLFGLPRNLQGAPFPESSPLHELYPDGYKCEENACMINGVHTLGEEHADLYPGQDAGLVATKEVVSATLGIEINYYAMVDMGGFKSLVEAMGGITLDSNVRVPIGGGGSKVSGYIEPGDGIHLDGYHALWYARSRHDSSDYERMVRQKCVMSAMAKQLDPGLVATQFLELSEAGKDILRTDVGAGHVAELAELALRAKDLDIVSVNMTPPLIVTADPDLELIRSTVVETIAASEALDDQAPTQPATTPATSEPAQPEPADDPEPAPTSAAATDDAPTTPAAAGSTASEEETAEEESTWICRAS</sequence>
<feature type="compositionally biased region" description="Low complexity" evidence="2">
    <location>
        <begin position="430"/>
        <end position="445"/>
    </location>
</feature>
<feature type="transmembrane region" description="Helical" evidence="3">
    <location>
        <begin position="12"/>
        <end position="31"/>
    </location>
</feature>
<keyword evidence="6" id="KW-1185">Reference proteome</keyword>
<evidence type="ECO:0000259" key="4">
    <source>
        <dbReference type="Pfam" id="PF03816"/>
    </source>
</evidence>
<evidence type="ECO:0000313" key="6">
    <source>
        <dbReference type="Proteomes" id="UP000317638"/>
    </source>
</evidence>
<feature type="compositionally biased region" description="Acidic residues" evidence="2">
    <location>
        <begin position="478"/>
        <end position="487"/>
    </location>
</feature>
<proteinExistence type="inferred from homology"/>
<dbReference type="AlphaFoldDB" id="A0A553K514"/>
<evidence type="ECO:0000313" key="5">
    <source>
        <dbReference type="EMBL" id="TRY19781.1"/>
    </source>
</evidence>
<keyword evidence="3" id="KW-0812">Transmembrane</keyword>
<dbReference type="Proteomes" id="UP000317638">
    <property type="component" value="Unassembled WGS sequence"/>
</dbReference>
<dbReference type="InterPro" id="IPR004474">
    <property type="entry name" value="LytR_CpsA_psr"/>
</dbReference>
<dbReference type="Pfam" id="PF03816">
    <property type="entry name" value="LytR_cpsA_psr"/>
    <property type="match status" value="1"/>
</dbReference>
<feature type="region of interest" description="Disordered" evidence="2">
    <location>
        <begin position="424"/>
        <end position="494"/>
    </location>
</feature>
<feature type="domain" description="Cell envelope-related transcriptional attenuator" evidence="4">
    <location>
        <begin position="176"/>
        <end position="349"/>
    </location>
</feature>
<dbReference type="OrthoDB" id="3573673at2"/>
<protein>
    <submittedName>
        <fullName evidence="5">LytR family transcriptional regulator</fullName>
    </submittedName>
</protein>
<dbReference type="RefSeq" id="WP_143936868.1">
    <property type="nucleotide sequence ID" value="NZ_VKKG01000001.1"/>
</dbReference>
<accession>A0A553K514</accession>
<keyword evidence="3" id="KW-1133">Transmembrane helix</keyword>
<name>A0A553K514_9ACTN</name>
<dbReference type="Gene3D" id="3.40.630.190">
    <property type="entry name" value="LCP protein"/>
    <property type="match status" value="1"/>
</dbReference>
<evidence type="ECO:0000256" key="2">
    <source>
        <dbReference type="SAM" id="MobiDB-lite"/>
    </source>
</evidence>
<dbReference type="InterPro" id="IPR050922">
    <property type="entry name" value="LytR/CpsA/Psr_CW_biosynth"/>
</dbReference>
<comment type="similarity">
    <text evidence="1">Belongs to the LytR/CpsA/Psr (LCP) family.</text>
</comment>
<dbReference type="PANTHER" id="PTHR33392:SF6">
    <property type="entry name" value="POLYISOPRENYL-TEICHOIC ACID--PEPTIDOGLYCAN TEICHOIC ACID TRANSFERASE TAGU"/>
    <property type="match status" value="1"/>
</dbReference>
<feature type="transmembrane region" description="Helical" evidence="3">
    <location>
        <begin position="43"/>
        <end position="61"/>
    </location>
</feature>
<feature type="transmembrane region" description="Helical" evidence="3">
    <location>
        <begin position="81"/>
        <end position="99"/>
    </location>
</feature>
<dbReference type="PANTHER" id="PTHR33392">
    <property type="entry name" value="POLYISOPRENYL-TEICHOIC ACID--PEPTIDOGLYCAN TEICHOIC ACID TRANSFERASE TAGU"/>
    <property type="match status" value="1"/>
</dbReference>
<evidence type="ECO:0000256" key="1">
    <source>
        <dbReference type="ARBA" id="ARBA00006068"/>
    </source>
</evidence>
<gene>
    <name evidence="5" type="ORF">FOJ82_02555</name>
</gene>
<comment type="caution">
    <text evidence="5">The sequence shown here is derived from an EMBL/GenBank/DDBJ whole genome shotgun (WGS) entry which is preliminary data.</text>
</comment>
<evidence type="ECO:0000256" key="3">
    <source>
        <dbReference type="SAM" id="Phobius"/>
    </source>
</evidence>
<organism evidence="5 6">
    <name type="scientific">Tessaracoccus rhinocerotis</name>
    <dbReference type="NCBI Taxonomy" id="1689449"/>
    <lineage>
        <taxon>Bacteria</taxon>
        <taxon>Bacillati</taxon>
        <taxon>Actinomycetota</taxon>
        <taxon>Actinomycetes</taxon>
        <taxon>Propionibacteriales</taxon>
        <taxon>Propionibacteriaceae</taxon>
        <taxon>Tessaracoccus</taxon>
    </lineage>
</organism>
<feature type="compositionally biased region" description="Low complexity" evidence="2">
    <location>
        <begin position="457"/>
        <end position="477"/>
    </location>
</feature>
<feature type="transmembrane region" description="Helical" evidence="3">
    <location>
        <begin position="111"/>
        <end position="132"/>
    </location>
</feature>
<keyword evidence="3" id="KW-0472">Membrane</keyword>